<dbReference type="GO" id="GO:0016042">
    <property type="term" value="P:lipid catabolic process"/>
    <property type="evidence" value="ECO:0007669"/>
    <property type="project" value="UniProtKB-UniRule"/>
</dbReference>
<feature type="active site" description="Nucleophile" evidence="4">
    <location>
        <position position="175"/>
    </location>
</feature>
<dbReference type="GO" id="GO:0016020">
    <property type="term" value="C:membrane"/>
    <property type="evidence" value="ECO:0007669"/>
    <property type="project" value="TreeGrafter"/>
</dbReference>
<feature type="region of interest" description="Disordered" evidence="5">
    <location>
        <begin position="620"/>
        <end position="673"/>
    </location>
</feature>
<keyword evidence="3 4" id="KW-0443">Lipid metabolism</keyword>
<dbReference type="GeneID" id="54422794"/>
<evidence type="ECO:0000313" key="8">
    <source>
        <dbReference type="Proteomes" id="UP000504638"/>
    </source>
</evidence>
<dbReference type="OrthoDB" id="626167at2759"/>
<keyword evidence="8" id="KW-1185">Reference proteome</keyword>
<keyword evidence="1 4" id="KW-0378">Hydrolase</keyword>
<dbReference type="InterPro" id="IPR016035">
    <property type="entry name" value="Acyl_Trfase/lysoPLipase"/>
</dbReference>
<feature type="active site" description="Proton acceptor" evidence="4">
    <location>
        <position position="344"/>
    </location>
</feature>
<dbReference type="GO" id="GO:0046486">
    <property type="term" value="P:glycerolipid metabolic process"/>
    <property type="evidence" value="ECO:0007669"/>
    <property type="project" value="UniProtKB-ARBA"/>
</dbReference>
<feature type="compositionally biased region" description="Basic and acidic residues" evidence="5">
    <location>
        <begin position="1"/>
        <end position="13"/>
    </location>
</feature>
<evidence type="ECO:0000256" key="3">
    <source>
        <dbReference type="ARBA" id="ARBA00023098"/>
    </source>
</evidence>
<dbReference type="AlphaFoldDB" id="A0A6G1FUH2"/>
<feature type="region of interest" description="Disordered" evidence="5">
    <location>
        <begin position="1"/>
        <end position="55"/>
    </location>
</feature>
<feature type="domain" description="PNPLA" evidence="6">
    <location>
        <begin position="64"/>
        <end position="357"/>
    </location>
</feature>
<name>A0A6G1FUH2_9PEZI</name>
<reference evidence="9" key="2">
    <citation type="submission" date="2020-04" db="EMBL/GenBank/DDBJ databases">
        <authorList>
            <consortium name="NCBI Genome Project"/>
        </authorList>
    </citation>
    <scope>NUCLEOTIDE SEQUENCE</scope>
    <source>
        <strain evidence="9">CBS 781.70</strain>
    </source>
</reference>
<reference evidence="7 9" key="1">
    <citation type="submission" date="2020-01" db="EMBL/GenBank/DDBJ databases">
        <authorList>
            <consortium name="DOE Joint Genome Institute"/>
            <person name="Haridas S."/>
            <person name="Albert R."/>
            <person name="Binder M."/>
            <person name="Bloem J."/>
            <person name="Labutti K."/>
            <person name="Salamov A."/>
            <person name="Andreopoulos B."/>
            <person name="Baker S.E."/>
            <person name="Barry K."/>
            <person name="Bills G."/>
            <person name="Bluhm B.H."/>
            <person name="Cannon C."/>
            <person name="Castanera R."/>
            <person name="Culley D.E."/>
            <person name="Daum C."/>
            <person name="Ezra D."/>
            <person name="Gonzalez J.B."/>
            <person name="Henrissat B."/>
            <person name="Kuo A."/>
            <person name="Liang C."/>
            <person name="Lipzen A."/>
            <person name="Lutzoni F."/>
            <person name="Magnuson J."/>
            <person name="Mondo S."/>
            <person name="Nolan M."/>
            <person name="Ohm R."/>
            <person name="Pangilinan J."/>
            <person name="Park H.-J."/>
            <person name="Ramirez L."/>
            <person name="Alfaro M."/>
            <person name="Sun H."/>
            <person name="Tritt A."/>
            <person name="Yoshinaga Y."/>
            <person name="Zwiers L.-H."/>
            <person name="Turgeon B.G."/>
            <person name="Goodwin S.B."/>
            <person name="Spatafora J.W."/>
            <person name="Crous P.W."/>
            <person name="Grigoriev I.V."/>
        </authorList>
    </citation>
    <scope>NUCLEOTIDE SEQUENCE</scope>
    <source>
        <strain evidence="7 9">CBS 781.70</strain>
    </source>
</reference>
<evidence type="ECO:0000256" key="4">
    <source>
        <dbReference type="PROSITE-ProRule" id="PRU01161"/>
    </source>
</evidence>
<dbReference type="GO" id="GO:0019369">
    <property type="term" value="P:arachidonate metabolic process"/>
    <property type="evidence" value="ECO:0007669"/>
    <property type="project" value="TreeGrafter"/>
</dbReference>
<feature type="short sequence motif" description="GXSXG" evidence="4">
    <location>
        <begin position="173"/>
        <end position="177"/>
    </location>
</feature>
<dbReference type="Gene3D" id="3.40.1090.10">
    <property type="entry name" value="Cytosolic phospholipase A2 catalytic domain"/>
    <property type="match status" value="1"/>
</dbReference>
<reference evidence="9" key="3">
    <citation type="submission" date="2025-04" db="UniProtKB">
        <authorList>
            <consortium name="RefSeq"/>
        </authorList>
    </citation>
    <scope>IDENTIFICATION</scope>
    <source>
        <strain evidence="9">CBS 781.70</strain>
    </source>
</reference>
<organism evidence="7">
    <name type="scientific">Eremomyces bilateralis CBS 781.70</name>
    <dbReference type="NCBI Taxonomy" id="1392243"/>
    <lineage>
        <taxon>Eukaryota</taxon>
        <taxon>Fungi</taxon>
        <taxon>Dikarya</taxon>
        <taxon>Ascomycota</taxon>
        <taxon>Pezizomycotina</taxon>
        <taxon>Dothideomycetes</taxon>
        <taxon>Dothideomycetes incertae sedis</taxon>
        <taxon>Eremomycetales</taxon>
        <taxon>Eremomycetaceae</taxon>
        <taxon>Eremomyces</taxon>
    </lineage>
</organism>
<evidence type="ECO:0000256" key="5">
    <source>
        <dbReference type="SAM" id="MobiDB-lite"/>
    </source>
</evidence>
<dbReference type="InterPro" id="IPR002641">
    <property type="entry name" value="PNPLA_dom"/>
</dbReference>
<gene>
    <name evidence="7 9" type="ORF">P152DRAFT_494667</name>
</gene>
<keyword evidence="2 4" id="KW-0442">Lipid degradation</keyword>
<evidence type="ECO:0000313" key="9">
    <source>
        <dbReference type="RefSeq" id="XP_033531031.1"/>
    </source>
</evidence>
<evidence type="ECO:0000313" key="7">
    <source>
        <dbReference type="EMBL" id="KAF1809400.1"/>
    </source>
</evidence>
<dbReference type="PANTHER" id="PTHR24185:SF1">
    <property type="entry name" value="CALCIUM-INDEPENDENT PHOSPHOLIPASE A2-GAMMA"/>
    <property type="match status" value="1"/>
</dbReference>
<evidence type="ECO:0000256" key="2">
    <source>
        <dbReference type="ARBA" id="ARBA00022963"/>
    </source>
</evidence>
<feature type="compositionally biased region" description="Low complexity" evidence="5">
    <location>
        <begin position="30"/>
        <end position="39"/>
    </location>
</feature>
<dbReference type="Pfam" id="PF01734">
    <property type="entry name" value="Patatin"/>
    <property type="match status" value="1"/>
</dbReference>
<proteinExistence type="predicted"/>
<protein>
    <submittedName>
        <fullName evidence="7 9">FabD/lysophospholipase-like protein</fullName>
    </submittedName>
</protein>
<dbReference type="RefSeq" id="XP_033531031.1">
    <property type="nucleotide sequence ID" value="XM_033682224.1"/>
</dbReference>
<dbReference type="SUPFAM" id="SSF52151">
    <property type="entry name" value="FabD/lysophospholipase-like"/>
    <property type="match status" value="1"/>
</dbReference>
<dbReference type="GO" id="GO:0047499">
    <property type="term" value="F:calcium-independent phospholipase A2 activity"/>
    <property type="evidence" value="ECO:0007669"/>
    <property type="project" value="TreeGrafter"/>
</dbReference>
<evidence type="ECO:0000256" key="1">
    <source>
        <dbReference type="ARBA" id="ARBA00022801"/>
    </source>
</evidence>
<evidence type="ECO:0000259" key="6">
    <source>
        <dbReference type="PROSITE" id="PS51635"/>
    </source>
</evidence>
<dbReference type="PROSITE" id="PS51635">
    <property type="entry name" value="PNPLA"/>
    <property type="match status" value="1"/>
</dbReference>
<sequence>MQQEHDRTPHDTMDQQPSAPSTPGRDISLSRRPSNSCSSTFPARAQQAISDSNPYSPWSRKSILCLDGGGMKGYSTLLILKRLCVIIEEIETGRRPRINGKDYFELNTSSADYPWNCDTFGIRPKPHAFGPNDIIRKETRGQIAESVKRTFDPADGDRTGDFLLRHYFDYTAGTSTGGLSAILLSRMGMSIDMALAQYDVIGNSVFGRPRLLNRASKAMDFIQSKYSAKQMEDAICQVIANGLKTELSHRKIRPDEAPFQTDSPGSRTMVIAYGHAKKKNVAKEYLFRTYLHNYPSPALDRQARRKHLNPGLANPLPLYKVARATSAAPKYFPKVDIGGRSYLDGGMVANNPSRLALKEVEQMHEQLPKLLLSLGTGMPDDYERLDQDALLHGSYMIRGFGDTLKAISMLVTQTEKIHDDMSDLLANPRQRPGGVHRQKTEYFRFNVVGDAGEIPLDDWRGRNGEVTKARIRGNVMTYLSNQSVHEELIKCAQILVETRRARAETERWEAFAHEFAYFCPEKSCEKASASRIWFTRDELREHGTQEHYYISNIPIANQKDYPHACLFDSCRHAVTIFKTLDEFRSHLMRVHRIGRPIFKTVEEMERWLDHGRRTKKWAVDRADSNPQKLSHKRHDDLFPNPQQLECQQPARPPAQHPHLDHFVPQRASLRLHP</sequence>
<dbReference type="PANTHER" id="PTHR24185">
    <property type="entry name" value="CALCIUM-INDEPENDENT PHOSPHOLIPASE A2-GAMMA"/>
    <property type="match status" value="1"/>
</dbReference>
<accession>A0A6G1FUH2</accession>
<feature type="short sequence motif" description="GXGXXG" evidence="4">
    <location>
        <begin position="68"/>
        <end position="73"/>
    </location>
</feature>
<feature type="short sequence motif" description="DGA/G" evidence="4">
    <location>
        <begin position="344"/>
        <end position="346"/>
    </location>
</feature>
<dbReference type="Proteomes" id="UP000504638">
    <property type="component" value="Unplaced"/>
</dbReference>
<dbReference type="EMBL" id="ML975173">
    <property type="protein sequence ID" value="KAF1809400.1"/>
    <property type="molecule type" value="Genomic_DNA"/>
</dbReference>